<dbReference type="Pfam" id="PF03706">
    <property type="entry name" value="LPG_synthase_TM"/>
    <property type="match status" value="1"/>
</dbReference>
<gene>
    <name evidence="7" type="ORF">ACFPMF_26395</name>
</gene>
<dbReference type="PANTHER" id="PTHR39087:SF2">
    <property type="entry name" value="UPF0104 MEMBRANE PROTEIN MJ1595"/>
    <property type="match status" value="1"/>
</dbReference>
<comment type="subcellular location">
    <subcellularLocation>
        <location evidence="1">Cell membrane</location>
        <topology evidence="1">Multi-pass membrane protein</topology>
    </subcellularLocation>
</comment>
<dbReference type="PANTHER" id="PTHR39087">
    <property type="entry name" value="UPF0104 MEMBRANE PROTEIN MJ1595"/>
    <property type="match status" value="1"/>
</dbReference>
<evidence type="ECO:0000313" key="8">
    <source>
        <dbReference type="Proteomes" id="UP001596106"/>
    </source>
</evidence>
<feature type="transmembrane region" description="Helical" evidence="6">
    <location>
        <begin position="290"/>
        <end position="310"/>
    </location>
</feature>
<evidence type="ECO:0000256" key="1">
    <source>
        <dbReference type="ARBA" id="ARBA00004651"/>
    </source>
</evidence>
<feature type="transmembrane region" description="Helical" evidence="6">
    <location>
        <begin position="39"/>
        <end position="63"/>
    </location>
</feature>
<dbReference type="RefSeq" id="WP_379850848.1">
    <property type="nucleotide sequence ID" value="NZ_JBHSMA010000016.1"/>
</dbReference>
<accession>A0ABW0IP08</accession>
<keyword evidence="2" id="KW-1003">Cell membrane</keyword>
<feature type="transmembrane region" description="Helical" evidence="6">
    <location>
        <begin position="6"/>
        <end position="27"/>
    </location>
</feature>
<sequence length="341" mass="38245">MSTKLYKALFFTIGVGTLVYMMYVMGFGEIWLNITKTGIWFLPVVGSWLVIYVLNALAFHAIIQEPQRPETRLPFGQVLRITIAGYAINYITPFVALGGEPYRIMELKPALGVRKASSSVILYSLMHMFSHIVFWLVSIVLIVAFLPLTDLMLWGCGILLTVGLGLGYWFIRVYQKGFTVSTVRLLEKLPIVGRKVQGMAHDKAETLLEIDHQIRVLYADRKPRFYASLLLEFAGRVVGCLEIYFIARAMQLDMSVVESLIISSGSSLFANLIFFFPMQLGTREGGLALALRWIGFPAASGVFIGVVMRIREFVWILIGLALLKTARPKTVPQPAELIPND</sequence>
<dbReference type="Proteomes" id="UP001596106">
    <property type="component" value="Unassembled WGS sequence"/>
</dbReference>
<evidence type="ECO:0000313" key="7">
    <source>
        <dbReference type="EMBL" id="MFC5412882.1"/>
    </source>
</evidence>
<proteinExistence type="predicted"/>
<name>A0ABW0IP08_9BACT</name>
<feature type="transmembrane region" description="Helical" evidence="6">
    <location>
        <begin position="78"/>
        <end position="99"/>
    </location>
</feature>
<evidence type="ECO:0000256" key="3">
    <source>
        <dbReference type="ARBA" id="ARBA00022692"/>
    </source>
</evidence>
<dbReference type="EMBL" id="JBHSMA010000016">
    <property type="protein sequence ID" value="MFC5412882.1"/>
    <property type="molecule type" value="Genomic_DNA"/>
</dbReference>
<evidence type="ECO:0000256" key="6">
    <source>
        <dbReference type="SAM" id="Phobius"/>
    </source>
</evidence>
<feature type="transmembrane region" description="Helical" evidence="6">
    <location>
        <begin position="151"/>
        <end position="171"/>
    </location>
</feature>
<keyword evidence="3 6" id="KW-0812">Transmembrane</keyword>
<evidence type="ECO:0000256" key="5">
    <source>
        <dbReference type="ARBA" id="ARBA00023136"/>
    </source>
</evidence>
<dbReference type="InterPro" id="IPR022791">
    <property type="entry name" value="L-PG_synthase/AglD"/>
</dbReference>
<feature type="transmembrane region" description="Helical" evidence="6">
    <location>
        <begin position="120"/>
        <end position="145"/>
    </location>
</feature>
<keyword evidence="5 6" id="KW-0472">Membrane</keyword>
<keyword evidence="8" id="KW-1185">Reference proteome</keyword>
<reference evidence="8" key="1">
    <citation type="journal article" date="2019" name="Int. J. Syst. Evol. Microbiol.">
        <title>The Global Catalogue of Microorganisms (GCM) 10K type strain sequencing project: providing services to taxonomists for standard genome sequencing and annotation.</title>
        <authorList>
            <consortium name="The Broad Institute Genomics Platform"/>
            <consortium name="The Broad Institute Genome Sequencing Center for Infectious Disease"/>
            <person name="Wu L."/>
            <person name="Ma J."/>
        </authorList>
    </citation>
    <scope>NUCLEOTIDE SEQUENCE [LARGE SCALE GENOMIC DNA]</scope>
    <source>
        <strain evidence="8">CCUG 55250</strain>
    </source>
</reference>
<evidence type="ECO:0000256" key="4">
    <source>
        <dbReference type="ARBA" id="ARBA00022989"/>
    </source>
</evidence>
<protein>
    <submittedName>
        <fullName evidence="7">Lysylphosphatidylglycerol synthase transmembrane domain-containing protein</fullName>
    </submittedName>
</protein>
<keyword evidence="4 6" id="KW-1133">Transmembrane helix</keyword>
<feature type="transmembrane region" description="Helical" evidence="6">
    <location>
        <begin position="259"/>
        <end position="278"/>
    </location>
</feature>
<comment type="caution">
    <text evidence="7">The sequence shown here is derived from an EMBL/GenBank/DDBJ whole genome shotgun (WGS) entry which is preliminary data.</text>
</comment>
<organism evidence="7 8">
    <name type="scientific">Larkinella bovis</name>
    <dbReference type="NCBI Taxonomy" id="683041"/>
    <lineage>
        <taxon>Bacteria</taxon>
        <taxon>Pseudomonadati</taxon>
        <taxon>Bacteroidota</taxon>
        <taxon>Cytophagia</taxon>
        <taxon>Cytophagales</taxon>
        <taxon>Spirosomataceae</taxon>
        <taxon>Larkinella</taxon>
    </lineage>
</organism>
<evidence type="ECO:0000256" key="2">
    <source>
        <dbReference type="ARBA" id="ARBA00022475"/>
    </source>
</evidence>